<reference evidence="2 3" key="1">
    <citation type="submission" date="2019-12" db="EMBL/GenBank/DDBJ databases">
        <title>Draft genome sequence of the ascomycete Xylaria multiplex DSM 110363.</title>
        <authorList>
            <person name="Buettner E."/>
            <person name="Kellner H."/>
        </authorList>
    </citation>
    <scope>NUCLEOTIDE SEQUENCE [LARGE SCALE GENOMIC DNA]</scope>
    <source>
        <strain evidence="2 3">DSM 110363</strain>
    </source>
</reference>
<keyword evidence="3" id="KW-1185">Reference proteome</keyword>
<evidence type="ECO:0000313" key="2">
    <source>
        <dbReference type="EMBL" id="KAF2972388.1"/>
    </source>
</evidence>
<name>A0A7C8MWX2_9PEZI</name>
<evidence type="ECO:0000256" key="1">
    <source>
        <dbReference type="ARBA" id="ARBA00023242"/>
    </source>
</evidence>
<gene>
    <name evidence="2" type="ORF">GQX73_g1125</name>
</gene>
<evidence type="ECO:0008006" key="4">
    <source>
        <dbReference type="Google" id="ProtNLM"/>
    </source>
</evidence>
<keyword evidence="1" id="KW-0539">Nucleus</keyword>
<dbReference type="InParanoid" id="A0A7C8MWX2"/>
<evidence type="ECO:0000313" key="3">
    <source>
        <dbReference type="Proteomes" id="UP000481858"/>
    </source>
</evidence>
<dbReference type="OrthoDB" id="4491390at2759"/>
<dbReference type="PANTHER" id="PTHR38791">
    <property type="entry name" value="ZN(II)2CYS6 TRANSCRIPTION FACTOR (EUROFUNG)-RELATED-RELATED"/>
    <property type="match status" value="1"/>
</dbReference>
<accession>A0A7C8MWX2</accession>
<dbReference type="Pfam" id="PF11951">
    <property type="entry name" value="Fungal_trans_2"/>
    <property type="match status" value="1"/>
</dbReference>
<organism evidence="2 3">
    <name type="scientific">Xylaria multiplex</name>
    <dbReference type="NCBI Taxonomy" id="323545"/>
    <lineage>
        <taxon>Eukaryota</taxon>
        <taxon>Fungi</taxon>
        <taxon>Dikarya</taxon>
        <taxon>Ascomycota</taxon>
        <taxon>Pezizomycotina</taxon>
        <taxon>Sordariomycetes</taxon>
        <taxon>Xylariomycetidae</taxon>
        <taxon>Xylariales</taxon>
        <taxon>Xylariaceae</taxon>
        <taxon>Xylaria</taxon>
    </lineage>
</organism>
<dbReference type="AlphaFoldDB" id="A0A7C8MWX2"/>
<dbReference type="EMBL" id="WUBL01000006">
    <property type="protein sequence ID" value="KAF2972388.1"/>
    <property type="molecule type" value="Genomic_DNA"/>
</dbReference>
<dbReference type="InterPro" id="IPR021858">
    <property type="entry name" value="Fun_TF"/>
</dbReference>
<proteinExistence type="predicted"/>
<comment type="caution">
    <text evidence="2">The sequence shown here is derived from an EMBL/GenBank/DDBJ whole genome shotgun (WGS) entry which is preliminary data.</text>
</comment>
<protein>
    <recommendedName>
        <fullName evidence="4">Transcription factor domain-containing protein</fullName>
    </recommendedName>
</protein>
<dbReference type="InterPro" id="IPR053175">
    <property type="entry name" value="DHMBA_Reg_Transcription_Factor"/>
</dbReference>
<dbReference type="Proteomes" id="UP000481858">
    <property type="component" value="Unassembled WGS sequence"/>
</dbReference>
<sequence length="451" mass="50194">MNAGLASKSGTSRSSRTQTHIAIAAPDHIGAVVSPRLLIQPSEKWETKAISHFLHNYSFASTKDNPGYLGFLPDLLDSNLSVQYLESAVLAAGFASIANITGLSYLERTAEKHYGETLRSISIALKDLSEASTDATLAAILVLQMYEVIIGVTSVSSDPHQKGLIELLRLRGNTRLSTGSGNDVLRIIHNRVLINSIGGLCPSPIEAEYDIRLIGPSTHQSELWRLMRETSQCCAETQAIVLFLRKGIIKSEVIKSLDQLFSAYLSLLSWCAALPSSWSYHSCKVPNGDENEFQQRTFPEKYHLFKNIHQGATWINFWCTLIYALQTLLHVSTRPIIQHIFTQSPHPAWDLRNRLRDAVDEICACVPYMMADVNQLGLPTVGEYGKALGSYFLLRGLYVASCVDELTSSQREYMMRTFLRIAHVKGIKLALRPRNRWLSQHGGSVTPGHQI</sequence>